<dbReference type="InterPro" id="IPR048270">
    <property type="entry name" value="PNMA_C"/>
</dbReference>
<dbReference type="InterPro" id="IPR026523">
    <property type="entry name" value="PNMA"/>
</dbReference>
<reference evidence="3" key="1">
    <citation type="submission" date="2024-04" db="EMBL/GenBank/DDBJ databases">
        <title>Salinicola lusitanus LLJ914,a marine bacterium isolated from the Okinawa Trough.</title>
        <authorList>
            <person name="Li J."/>
        </authorList>
    </citation>
    <scope>NUCLEOTIDE SEQUENCE [LARGE SCALE GENOMIC DNA]</scope>
</reference>
<evidence type="ECO:0000313" key="3">
    <source>
        <dbReference type="Proteomes" id="UP001460270"/>
    </source>
</evidence>
<dbReference type="Proteomes" id="UP001460270">
    <property type="component" value="Unassembled WGS sequence"/>
</dbReference>
<comment type="caution">
    <text evidence="2">The sequence shown here is derived from an EMBL/GenBank/DDBJ whole genome shotgun (WGS) entry which is preliminary data.</text>
</comment>
<sequence>MGFRAASSPSACSACFTRNLLPDGAVAAAAAAQRCGGDRQRCIRTIPPARESAESRPRGTNPQRRIKLTHGANAAIRLLPEVSVNARERPFDSLLQVEKVKTDAYLSELQKLAKSTGKDYTEVLKDVMSLLGHSIADLSPVQGQGEEKVNVSLSMPPVSSVASPVLLPPGPDPREAIRQSRAHLLSMPDLNPPEVQRLVVEHIVKNDDSMLHTSTQRLRVFSGRFPRPQNESDYETFRSAVDLMLKDPSVSDLQRSRRIIESLLPPAADMVKHLRADTAPTVYIQILDSAYGAVQDGDELHAKFMDTFQDAGEKPSSYLQRLQVVLSAAVKRGGVSPSEIDRQLLNQFCRGCWDNTLISELQLKSRKSNPPSFADLLLLLRTEEDREAAKTQRMKQHLGACKVKAVSHVHYAGAGGEEKPQTTLEQLAKQLAEMQKQLNALQLRSLLLSHPFQPMPHLVVAMVNVRVVASLKQTRLLYLSQAIVTGVAKTGI</sequence>
<dbReference type="PANTHER" id="PTHR23095">
    <property type="entry name" value="PARANEOPLASTIC ANTIGEN"/>
    <property type="match status" value="1"/>
</dbReference>
<gene>
    <name evidence="2" type="ORF">WMY93_027619</name>
</gene>
<organism evidence="2 3">
    <name type="scientific">Mugilogobius chulae</name>
    <name type="common">yellowstripe goby</name>
    <dbReference type="NCBI Taxonomy" id="88201"/>
    <lineage>
        <taxon>Eukaryota</taxon>
        <taxon>Metazoa</taxon>
        <taxon>Chordata</taxon>
        <taxon>Craniata</taxon>
        <taxon>Vertebrata</taxon>
        <taxon>Euteleostomi</taxon>
        <taxon>Actinopterygii</taxon>
        <taxon>Neopterygii</taxon>
        <taxon>Teleostei</taxon>
        <taxon>Neoteleostei</taxon>
        <taxon>Acanthomorphata</taxon>
        <taxon>Gobiaria</taxon>
        <taxon>Gobiiformes</taxon>
        <taxon>Gobioidei</taxon>
        <taxon>Gobiidae</taxon>
        <taxon>Gobionellinae</taxon>
        <taxon>Mugilogobius</taxon>
    </lineage>
</organism>
<evidence type="ECO:0000259" key="1">
    <source>
        <dbReference type="Pfam" id="PF14893"/>
    </source>
</evidence>
<protein>
    <recommendedName>
        <fullName evidence="1">Paraneoplastic antigen Ma-like C-terminal domain-containing protein</fullName>
    </recommendedName>
</protein>
<dbReference type="AlphaFoldDB" id="A0AAW0MUI0"/>
<feature type="domain" description="Paraneoplastic antigen Ma-like C-terminal" evidence="1">
    <location>
        <begin position="221"/>
        <end position="377"/>
    </location>
</feature>
<proteinExistence type="predicted"/>
<keyword evidence="3" id="KW-1185">Reference proteome</keyword>
<accession>A0AAW0MUI0</accession>
<dbReference type="Pfam" id="PF14893">
    <property type="entry name" value="PNMA"/>
    <property type="match status" value="1"/>
</dbReference>
<evidence type="ECO:0000313" key="2">
    <source>
        <dbReference type="EMBL" id="KAK7884496.1"/>
    </source>
</evidence>
<name>A0AAW0MUI0_9GOBI</name>
<dbReference type="PANTHER" id="PTHR23095:SF53">
    <property type="entry name" value="ZINC FINGER CCHC DOMAIN-CONTAINING PROTEIN 12-LIKE"/>
    <property type="match status" value="1"/>
</dbReference>
<dbReference type="EMBL" id="JBBPFD010000020">
    <property type="protein sequence ID" value="KAK7884496.1"/>
    <property type="molecule type" value="Genomic_DNA"/>
</dbReference>